<sequence>MNLFKILANGNGSLNEPNVSAFLGYLLDPNQNHGLEFVFLERFLDQFLNINEDFQLRKYDYEVHFEQGFQRETTAKKEIVDIVILCFERAENTGKQSIVQSALSVERTLKNIFLIENKITKGAKNTQQLSRQYAASIGALGLEADSNKVISLYVTPTGKNYSTEFMSFDNQRHKFHLTWESEADIGDLNIDDEITSSISRVIESIIYEESIGRIEAIDVYTRHTLISFLKFIESGFKSEATERKENKEGKYQRDLSHSVASLKQKKPQLINSRAWAILSDVESWLTTYESPHITYRCSKTHPISVFYDDKKVLSLSKLGKNLRFYFILSRNFDYTNEHKDYLTALLSGSKGEVSDSDEGVKRDSFSSEEAIYWLEEIVKICSQIS</sequence>
<evidence type="ECO:0000313" key="1">
    <source>
        <dbReference type="EMBL" id="RBP52975.1"/>
    </source>
</evidence>
<reference evidence="1 2" key="1">
    <citation type="submission" date="2018-06" db="EMBL/GenBank/DDBJ databases">
        <title>Genomic Encyclopedia of Type Strains, Phase IV (KMG-IV): sequencing the most valuable type-strain genomes for metagenomic binning, comparative biology and taxonomic classification.</title>
        <authorList>
            <person name="Goeker M."/>
        </authorList>
    </citation>
    <scope>NUCLEOTIDE SEQUENCE [LARGE SCALE GENOMIC DNA]</scope>
    <source>
        <strain evidence="1 2">DSM 24032</strain>
    </source>
</reference>
<dbReference type="EMBL" id="QNRT01000001">
    <property type="protein sequence ID" value="RBP52975.1"/>
    <property type="molecule type" value="Genomic_DNA"/>
</dbReference>
<organism evidence="1 2">
    <name type="scientific">Arenicella xantha</name>
    <dbReference type="NCBI Taxonomy" id="644221"/>
    <lineage>
        <taxon>Bacteria</taxon>
        <taxon>Pseudomonadati</taxon>
        <taxon>Pseudomonadota</taxon>
        <taxon>Gammaproteobacteria</taxon>
        <taxon>Arenicellales</taxon>
        <taxon>Arenicellaceae</taxon>
        <taxon>Arenicella</taxon>
    </lineage>
</organism>
<dbReference type="RefSeq" id="WP_113952586.1">
    <property type="nucleotide sequence ID" value="NZ_QNRT01000001.1"/>
</dbReference>
<proteinExistence type="predicted"/>
<name>A0A395JQZ3_9GAMM</name>
<evidence type="ECO:0000313" key="2">
    <source>
        <dbReference type="Proteomes" id="UP000253083"/>
    </source>
</evidence>
<dbReference type="AlphaFoldDB" id="A0A395JQZ3"/>
<comment type="caution">
    <text evidence="1">The sequence shown here is derived from an EMBL/GenBank/DDBJ whole genome shotgun (WGS) entry which is preliminary data.</text>
</comment>
<protein>
    <submittedName>
        <fullName evidence="1">PD-(D/E)XK nuclease superfamily protein</fullName>
    </submittedName>
</protein>
<gene>
    <name evidence="1" type="ORF">DFR28_101359</name>
</gene>
<dbReference type="OrthoDB" id="1453311at2"/>
<dbReference type="Proteomes" id="UP000253083">
    <property type="component" value="Unassembled WGS sequence"/>
</dbReference>
<dbReference type="InParanoid" id="A0A395JQZ3"/>
<keyword evidence="2" id="KW-1185">Reference proteome</keyword>
<accession>A0A395JQZ3</accession>